<gene>
    <name evidence="3" type="ordered locus">AciX8_3906</name>
</gene>
<accession>G8P243</accession>
<evidence type="ECO:0000313" key="4">
    <source>
        <dbReference type="Proteomes" id="UP000007113"/>
    </source>
</evidence>
<proteinExistence type="predicted"/>
<reference evidence="3 4" key="1">
    <citation type="submission" date="2011-11" db="EMBL/GenBank/DDBJ databases">
        <title>Complete sequence of Granulicella mallensis MP5ACTX8.</title>
        <authorList>
            <consortium name="US DOE Joint Genome Institute"/>
            <person name="Lucas S."/>
            <person name="Copeland A."/>
            <person name="Lapidus A."/>
            <person name="Cheng J.-F."/>
            <person name="Goodwin L."/>
            <person name="Pitluck S."/>
            <person name="Peters L."/>
            <person name="Lu M."/>
            <person name="Detter J.C."/>
            <person name="Han C."/>
            <person name="Tapia R."/>
            <person name="Land M."/>
            <person name="Hauser L."/>
            <person name="Kyrpides N."/>
            <person name="Ivanova N."/>
            <person name="Mikhailova N."/>
            <person name="Pagani I."/>
            <person name="Rawat S."/>
            <person name="Mannisto M."/>
            <person name="Haggblom M."/>
            <person name="Woyke T."/>
        </authorList>
    </citation>
    <scope>NUCLEOTIDE SEQUENCE [LARGE SCALE GENOMIC DNA]</scope>
    <source>
        <strain evidence="4">ATCC BAA-1857 / DSM 23137 / MP5ACTX8</strain>
    </source>
</reference>
<feature type="transmembrane region" description="Helical" evidence="1">
    <location>
        <begin position="162"/>
        <end position="183"/>
    </location>
</feature>
<protein>
    <recommendedName>
        <fullName evidence="2">DUF4126 domain-containing protein</fullName>
    </recommendedName>
</protein>
<dbReference type="RefSeq" id="WP_014267060.1">
    <property type="nucleotide sequence ID" value="NC_016631.1"/>
</dbReference>
<feature type="domain" description="DUF4126" evidence="2">
    <location>
        <begin position="10"/>
        <end position="180"/>
    </location>
</feature>
<keyword evidence="1" id="KW-0472">Membrane</keyword>
<dbReference type="eggNOG" id="ENOG502Z9HI">
    <property type="taxonomic scope" value="Bacteria"/>
</dbReference>
<name>G8P243_GRAMM</name>
<keyword evidence="4" id="KW-1185">Reference proteome</keyword>
<sequence precursor="true">MTFTPPTIAALIVAISFAAGLNVYATVATLGILAHFHWVVLPPSLNALTNPWVMGAAGLLFIIEFFADKIPAFDLIWNAAQTFVRVPVATLIAYKAASQLSPELQLLAAAAAAIISAIAHTSKTAARTLVTTSPEPASNIALSTTEDVAAIGLTWVATHHPYTAATIAGVFLVLMILSIRWIARQLRRIWSRRPDWLRSQSIERRQEKGGAE</sequence>
<dbReference type="OrthoDB" id="181455at2"/>
<organism evidence="3 4">
    <name type="scientific">Granulicella mallensis (strain ATCC BAA-1857 / DSM 23137 / MP5ACTX8)</name>
    <dbReference type="NCBI Taxonomy" id="682795"/>
    <lineage>
        <taxon>Bacteria</taxon>
        <taxon>Pseudomonadati</taxon>
        <taxon>Acidobacteriota</taxon>
        <taxon>Terriglobia</taxon>
        <taxon>Terriglobales</taxon>
        <taxon>Acidobacteriaceae</taxon>
        <taxon>Granulicella</taxon>
    </lineage>
</organism>
<keyword evidence="1" id="KW-0812">Transmembrane</keyword>
<keyword evidence="1" id="KW-1133">Transmembrane helix</keyword>
<dbReference type="HOGENOM" id="CLU_086377_0_0_0"/>
<dbReference type="Proteomes" id="UP000007113">
    <property type="component" value="Chromosome"/>
</dbReference>
<dbReference type="AlphaFoldDB" id="G8P243"/>
<evidence type="ECO:0000256" key="1">
    <source>
        <dbReference type="SAM" id="Phobius"/>
    </source>
</evidence>
<feature type="transmembrane region" description="Helical" evidence="1">
    <location>
        <begin position="6"/>
        <end position="33"/>
    </location>
</feature>
<dbReference type="STRING" id="682795.AciX8_3906"/>
<dbReference type="Pfam" id="PF13548">
    <property type="entry name" value="DUF4126"/>
    <property type="match status" value="1"/>
</dbReference>
<evidence type="ECO:0000313" key="3">
    <source>
        <dbReference type="EMBL" id="AEU38189.1"/>
    </source>
</evidence>
<dbReference type="KEGG" id="gma:AciX8_3906"/>
<feature type="transmembrane region" description="Helical" evidence="1">
    <location>
        <begin position="45"/>
        <end position="63"/>
    </location>
</feature>
<evidence type="ECO:0000259" key="2">
    <source>
        <dbReference type="Pfam" id="PF13548"/>
    </source>
</evidence>
<dbReference type="EMBL" id="CP003130">
    <property type="protein sequence ID" value="AEU38189.1"/>
    <property type="molecule type" value="Genomic_DNA"/>
</dbReference>
<dbReference type="InterPro" id="IPR025196">
    <property type="entry name" value="DUF4126"/>
</dbReference>